<dbReference type="EMBL" id="JACJHZ010000012">
    <property type="protein sequence ID" value="MBA9020813.1"/>
    <property type="molecule type" value="Genomic_DNA"/>
</dbReference>
<dbReference type="PANTHER" id="PTHR30006:SF24">
    <property type="entry name" value="SLL0237 PROTEIN"/>
    <property type="match status" value="1"/>
</dbReference>
<name>A0ABR6C722_9HYPH</name>
<organism evidence="3 4">
    <name type="scientific">Aminobacter ciceronei</name>
    <dbReference type="NCBI Taxonomy" id="150723"/>
    <lineage>
        <taxon>Bacteria</taxon>
        <taxon>Pseudomonadati</taxon>
        <taxon>Pseudomonadota</taxon>
        <taxon>Alphaproteobacteria</taxon>
        <taxon>Hyphomicrobiales</taxon>
        <taxon>Phyllobacteriaceae</taxon>
        <taxon>Aminobacter</taxon>
    </lineage>
</organism>
<reference evidence="3 4" key="1">
    <citation type="submission" date="2020-08" db="EMBL/GenBank/DDBJ databases">
        <title>Genomic Encyclopedia of Type Strains, Phase IV (KMG-IV): sequencing the most valuable type-strain genomes for metagenomic binning, comparative biology and taxonomic classification.</title>
        <authorList>
            <person name="Goeker M."/>
        </authorList>
    </citation>
    <scope>NUCLEOTIDE SEQUENCE [LARGE SCALE GENOMIC DNA]</scope>
    <source>
        <strain evidence="3 4">DSM 17455</strain>
    </source>
</reference>
<accession>A0ABR6C722</accession>
<feature type="chain" id="PRO_5045753427" evidence="2">
    <location>
        <begin position="22"/>
        <end position="443"/>
    </location>
</feature>
<keyword evidence="4" id="KW-1185">Reference proteome</keyword>
<dbReference type="PANTHER" id="PTHR30006">
    <property type="entry name" value="THIAMINE-BINDING PERIPLASMIC PROTEIN-RELATED"/>
    <property type="match status" value="1"/>
</dbReference>
<dbReference type="Gene3D" id="3.40.190.10">
    <property type="entry name" value="Periplasmic binding protein-like II"/>
    <property type="match status" value="2"/>
</dbReference>
<dbReference type="RefSeq" id="WP_182574323.1">
    <property type="nucleotide sequence ID" value="NZ_JACJHY010000011.1"/>
</dbReference>
<gene>
    <name evidence="3" type="ORF">HNQ97_002817</name>
</gene>
<evidence type="ECO:0000256" key="1">
    <source>
        <dbReference type="ARBA" id="ARBA00022729"/>
    </source>
</evidence>
<comment type="caution">
    <text evidence="3">The sequence shown here is derived from an EMBL/GenBank/DDBJ whole genome shotgun (WGS) entry which is preliminary data.</text>
</comment>
<proteinExistence type="predicted"/>
<keyword evidence="1 2" id="KW-0732">Signal</keyword>
<evidence type="ECO:0000313" key="4">
    <source>
        <dbReference type="Proteomes" id="UP000587524"/>
    </source>
</evidence>
<protein>
    <submittedName>
        <fullName evidence="3">ABC-type Fe3+ transport system substrate-binding protein</fullName>
    </submittedName>
</protein>
<feature type="signal peptide" evidence="2">
    <location>
        <begin position="1"/>
        <end position="21"/>
    </location>
</feature>
<dbReference type="SUPFAM" id="SSF53850">
    <property type="entry name" value="Periplasmic binding protein-like II"/>
    <property type="match status" value="1"/>
</dbReference>
<dbReference type="Proteomes" id="UP000587524">
    <property type="component" value="Unassembled WGS sequence"/>
</dbReference>
<dbReference type="Pfam" id="PF13343">
    <property type="entry name" value="SBP_bac_6"/>
    <property type="match status" value="1"/>
</dbReference>
<evidence type="ECO:0000256" key="2">
    <source>
        <dbReference type="SAM" id="SignalP"/>
    </source>
</evidence>
<sequence length="443" mass="48582">MSALVLSAMCTLASLAGAVWAAERRDLVVVTSYPPSFIEPFQRAFERRNADIRLVVIQRNTASASRFIIEKTEVAADIFWASAADAFELLKRTGELRPIAPRPTGAPARVLGYPVDDPGGYYLGFALSGYGFVYNPSYLAQHGLPVPRDWQDLIKPVYSGHIGITSPSRSGTTHLIVEALLQTYGWDHGWALLSQLGGNLSTVTARSFGVASGVAQRRFGIGITIDFLARAPDLANADNVFITPRNAVFVPASIAILSRSRNIEGAERFVDFVLSEEGQKILLTPAVGRIPVLASLNGGLLPQQAGDGLLKYHSFDPSASAARYGLVNLMFDDYIVRRRAMLARLWKRLTDLETANIDDPQRQEMLGRARALLSMPPLSAEEMTSLADPLKTEWPRGAVRSPEQQAFARALRSTIEQNLAAAESLIMTASRDPDSLRYQPWRQ</sequence>
<evidence type="ECO:0000313" key="3">
    <source>
        <dbReference type="EMBL" id="MBA9020813.1"/>
    </source>
</evidence>